<dbReference type="InterPro" id="IPR000403">
    <property type="entry name" value="PI3/4_kinase_cat_dom"/>
</dbReference>
<feature type="domain" description="C2" evidence="6">
    <location>
        <begin position="1241"/>
        <end position="1358"/>
    </location>
</feature>
<dbReference type="FunFam" id="2.60.40.150:FF:000125">
    <property type="entry name" value="Phosphatidylinositol-4-phosphate 3-kinase catalytic subunit type 2 gamma"/>
    <property type="match status" value="1"/>
</dbReference>
<dbReference type="InterPro" id="IPR011009">
    <property type="entry name" value="Kinase-like_dom_sf"/>
</dbReference>
<dbReference type="PANTHER" id="PTHR10048">
    <property type="entry name" value="PHOSPHATIDYLINOSITOL KINASE"/>
    <property type="match status" value="1"/>
</dbReference>
<evidence type="ECO:0000259" key="10">
    <source>
        <dbReference type="PROSITE" id="PS51547"/>
    </source>
</evidence>
<name>A0A8C3SJ80_CHESE</name>
<dbReference type="InterPro" id="IPR036871">
    <property type="entry name" value="PX_dom_sf"/>
</dbReference>
<dbReference type="Gene3D" id="3.30.1010.10">
    <property type="entry name" value="Phosphatidylinositol 3-kinase Catalytic Subunit, Chain A, domain 4"/>
    <property type="match status" value="1"/>
</dbReference>
<dbReference type="Pfam" id="PF00613">
    <property type="entry name" value="PI3Ka"/>
    <property type="match status" value="1"/>
</dbReference>
<dbReference type="InterPro" id="IPR002420">
    <property type="entry name" value="PI3K-type_C2_dom"/>
</dbReference>
<dbReference type="InterPro" id="IPR001263">
    <property type="entry name" value="PI3K_accessory_dom"/>
</dbReference>
<evidence type="ECO:0000313" key="12">
    <source>
        <dbReference type="Proteomes" id="UP000694403"/>
    </source>
</evidence>
<dbReference type="Gene3D" id="3.30.1520.10">
    <property type="entry name" value="Phox-like domain"/>
    <property type="match status" value="1"/>
</dbReference>
<dbReference type="PROSITE" id="PS50290">
    <property type="entry name" value="PI3_4_KINASE_3"/>
    <property type="match status" value="1"/>
</dbReference>
<dbReference type="CDD" id="cd04012">
    <property type="entry name" value="C2A_PI3K_class_II"/>
    <property type="match status" value="1"/>
</dbReference>
<dbReference type="Proteomes" id="UP000694403">
    <property type="component" value="Unplaced"/>
</dbReference>
<dbReference type="GO" id="GO:0048015">
    <property type="term" value="P:phosphatidylinositol-mediated signaling"/>
    <property type="evidence" value="ECO:0007669"/>
    <property type="project" value="TreeGrafter"/>
</dbReference>
<dbReference type="GO" id="GO:0005737">
    <property type="term" value="C:cytoplasm"/>
    <property type="evidence" value="ECO:0007669"/>
    <property type="project" value="TreeGrafter"/>
</dbReference>
<dbReference type="Pfam" id="PF00454">
    <property type="entry name" value="PI3_PI4_kinase"/>
    <property type="match status" value="1"/>
</dbReference>
<feature type="domain" description="PI3K/PI4K catalytic" evidence="8">
    <location>
        <begin position="800"/>
        <end position="1078"/>
    </location>
</feature>
<evidence type="ECO:0000259" key="9">
    <source>
        <dbReference type="PROSITE" id="PS51545"/>
    </source>
</evidence>
<feature type="domain" description="PIK helical" evidence="9">
    <location>
        <begin position="555"/>
        <end position="731"/>
    </location>
</feature>
<dbReference type="InterPro" id="IPR000008">
    <property type="entry name" value="C2_dom"/>
</dbReference>
<dbReference type="InterPro" id="IPR036940">
    <property type="entry name" value="PI3/4_kinase_cat_sf"/>
</dbReference>
<comment type="similarity">
    <text evidence="1">Belongs to the PI3/PI4-kinase family. Type III PI4K subfamily.</text>
</comment>
<dbReference type="PANTHER" id="PTHR10048:SF29">
    <property type="entry name" value="PHOSPHATIDYLINOSITOL 3-KINASE C2 DOMAIN-CONTAINING SUBUNIT GAMMA"/>
    <property type="match status" value="1"/>
</dbReference>
<dbReference type="SUPFAM" id="SSF56112">
    <property type="entry name" value="Protein kinase-like (PK-like)"/>
    <property type="match status" value="1"/>
</dbReference>
<dbReference type="InterPro" id="IPR016024">
    <property type="entry name" value="ARM-type_fold"/>
</dbReference>
<dbReference type="InterPro" id="IPR042236">
    <property type="entry name" value="PI3K_accessory_sf"/>
</dbReference>
<dbReference type="GO" id="GO:0005886">
    <property type="term" value="C:plasma membrane"/>
    <property type="evidence" value="ECO:0007669"/>
    <property type="project" value="TreeGrafter"/>
</dbReference>
<dbReference type="InterPro" id="IPR001683">
    <property type="entry name" value="PX_dom"/>
</dbReference>
<dbReference type="SMART" id="SM00142">
    <property type="entry name" value="PI3K_C2"/>
    <property type="match status" value="1"/>
</dbReference>
<keyword evidence="12" id="KW-1185">Reference proteome</keyword>
<dbReference type="Pfam" id="PF00168">
    <property type="entry name" value="C2"/>
    <property type="match status" value="1"/>
</dbReference>
<evidence type="ECO:0000256" key="3">
    <source>
        <dbReference type="ARBA" id="ARBA00022777"/>
    </source>
</evidence>
<dbReference type="GO" id="GO:0043491">
    <property type="term" value="P:phosphatidylinositol 3-kinase/protein kinase B signal transduction"/>
    <property type="evidence" value="ECO:0007669"/>
    <property type="project" value="TreeGrafter"/>
</dbReference>
<dbReference type="InterPro" id="IPR015433">
    <property type="entry name" value="PI3/4_kinase"/>
</dbReference>
<evidence type="ECO:0000259" key="6">
    <source>
        <dbReference type="PROSITE" id="PS50004"/>
    </source>
</evidence>
<evidence type="ECO:0000313" key="11">
    <source>
        <dbReference type="Ensembl" id="ENSCSRP00000014575.1"/>
    </source>
</evidence>
<dbReference type="Pfam" id="PF00787">
    <property type="entry name" value="PX"/>
    <property type="match status" value="1"/>
</dbReference>
<dbReference type="SMART" id="SM00146">
    <property type="entry name" value="PI3Kc"/>
    <property type="match status" value="1"/>
</dbReference>
<dbReference type="GO" id="GO:0016303">
    <property type="term" value="F:1-phosphatidylinositol-3-kinase activity"/>
    <property type="evidence" value="ECO:0007669"/>
    <property type="project" value="UniProtKB-EC"/>
</dbReference>
<reference evidence="11" key="2">
    <citation type="submission" date="2025-09" db="UniProtKB">
        <authorList>
            <consortium name="Ensembl"/>
        </authorList>
    </citation>
    <scope>IDENTIFICATION</scope>
</reference>
<dbReference type="SMART" id="SM00145">
    <property type="entry name" value="PI3Ka"/>
    <property type="match status" value="1"/>
</dbReference>
<keyword evidence="3" id="KW-0418">Kinase</keyword>
<keyword evidence="2" id="KW-0808">Transferase</keyword>
<dbReference type="PROSITE" id="PS00916">
    <property type="entry name" value="PI3_4_KINASE_2"/>
    <property type="match status" value="1"/>
</dbReference>
<dbReference type="PROSITE" id="PS50004">
    <property type="entry name" value="C2"/>
    <property type="match status" value="1"/>
</dbReference>
<sequence>MAYFWKMPLTQDELHEGQSEEQASYSMYHFNPDSHVSLGLDQIVGEGSSEIPFYGPAYSHDPEENEFFSDAAEEHLYRVNPPQIPHRDLYFGSPTSHWQQVRVPPTIGFRPSLLSECSDLSVENSYPTYPIGTLYDYGPYGRNNLSPTADEFGSDVQKENKNLNFYIGFEHIDYQYPVFSDDNASGQGMKDQRRNDSKSFLVSSGETYLTNPPRELTIGPVWPSISVNSSLAGWSIQLAEADQGSNESIASFCNGVKKIRDAYPAFDLKTNTGKIWSVTTTLSDEILCKSEFKVSILTNCSSPPLHLTPRGKCFGFLHDYITLYMFLSLQHEDDQSQFNVNQLLQYTYIWKNAVTELSAAISHLIHVFSNSFHTDFQPAKILRSPSCADVDLDPHFSFTVYAAHNIPAAWLKSYKLFFFSCSLTYAGKKICQVKNCKNIPVKKSFFFLANWNEKINFPLQIKSLPNETILTIKLFGVNCVSKNTEILAWTCSPLYQKQKFIHGIVLLSMALYSEPPITMIAPGICDTSLPALVTLQVDFPETNLEFIKPEPEEKRDDLEEPAKECLTHIARLSQKHSLLLLSEQERRFLWFYRSYCNNENCSLPLILGSAPSWDRKSISEMYMVLREWSFSNPLEALGLLTFSFPDQDIRRTAVQQMENLSNDELLEYLPQLVQVIKFEWSLESPLVKLLLCRALQSIQVTHRLYWLLKDARNEAHFKSWYQKLLAAVQFCAGKTLNDEFSKERKLIKILGDVAEKVKVASDPKKQEVLKMETNKLKQFFQEVNVCRLPLNPALVVRGINVDACSYFTSNAFPLKISFINSETLSRNINVIFKVGDDLRQDMLVLQIIRVMDRIWLQEGLDMQMTIYKCLSTGKGQGLVQMVSDATTLAKIHRESGLIGPLKENTIKKWFSHHHPLESSYQEAIKNFFHSCAGWCVVTFILGVCDRHNDNIMLTNTGHMFHIDFGKILGHAQKFGSIKRDRAPFIFTSEMEYFITEGGKNPQRFQEFVELCCRAYNIVRKHSQLLLNLLEMMLHAGLPELNSVQDLKYVYDNLRPQDSELQATSHFTRKIKESLECFPVKLNNLIHTLAQMLATGFAKSTASQNVPQESNMLDAERSIARATILGFSKKPDSLYLVQVVQTCQVVTFVEKSFEQFSKLHSHLQKQFPSHALPEFPHWWHLPFTDLEHKRMKDLNLYVKQLLNGSSNLSNNEHVLSFFLDGSKTDWPEESALVSQDPKSTEQKPGVQLLISYESTRLTILLKHMRNIHLPDGSAPTAHAEFYLLPDPDEVSRRKTKAVPKSTDPTYNEIVVYDAVTELQGRVLQLIVKSKGTFVGAINIQLNSVPLNEEKWYPLGNSII</sequence>
<dbReference type="SMART" id="SM00312">
    <property type="entry name" value="PX"/>
    <property type="match status" value="1"/>
</dbReference>
<dbReference type="SUPFAM" id="SSF64268">
    <property type="entry name" value="PX domain"/>
    <property type="match status" value="1"/>
</dbReference>
<dbReference type="PROSITE" id="PS50195">
    <property type="entry name" value="PX"/>
    <property type="match status" value="1"/>
</dbReference>
<evidence type="ECO:0000256" key="4">
    <source>
        <dbReference type="ARBA" id="ARBA00023985"/>
    </source>
</evidence>
<evidence type="ECO:0000256" key="1">
    <source>
        <dbReference type="ARBA" id="ARBA00006209"/>
    </source>
</evidence>
<dbReference type="GO" id="GO:0035005">
    <property type="term" value="F:1-phosphatidylinositol-4-phosphate 3-kinase activity"/>
    <property type="evidence" value="ECO:0007669"/>
    <property type="project" value="UniProtKB-EC"/>
</dbReference>
<dbReference type="InterPro" id="IPR035892">
    <property type="entry name" value="C2_domain_sf"/>
</dbReference>
<dbReference type="PROSITE" id="PS51547">
    <property type="entry name" value="C2_PI3K"/>
    <property type="match status" value="1"/>
</dbReference>
<dbReference type="PROSITE" id="PS00915">
    <property type="entry name" value="PI3_4_KINASE_1"/>
    <property type="match status" value="1"/>
</dbReference>
<dbReference type="FunFam" id="1.10.1070.11:FF:000013">
    <property type="entry name" value="Phosphatidylinositol 4-phosphate 3-kinase C2 domain-containing subunit gamma"/>
    <property type="match status" value="1"/>
</dbReference>
<dbReference type="FunFam" id="3.30.1520.10:FF:000026">
    <property type="entry name" value="Phosphatidylinositol 4-phosphate 3-kinase C2 domain-containing subunit gamma"/>
    <property type="match status" value="1"/>
</dbReference>
<dbReference type="GO" id="GO:0035091">
    <property type="term" value="F:phosphatidylinositol binding"/>
    <property type="evidence" value="ECO:0007669"/>
    <property type="project" value="InterPro"/>
</dbReference>
<dbReference type="Gene3D" id="1.10.1070.11">
    <property type="entry name" value="Phosphatidylinositol 3-/4-kinase, catalytic domain"/>
    <property type="match status" value="1"/>
</dbReference>
<dbReference type="InterPro" id="IPR018936">
    <property type="entry name" value="PI3/4_kinase_CS"/>
</dbReference>
<dbReference type="GO" id="GO:0005942">
    <property type="term" value="C:phosphatidylinositol 3-kinase complex"/>
    <property type="evidence" value="ECO:0007669"/>
    <property type="project" value="TreeGrafter"/>
</dbReference>
<feature type="domain" description="C2 PI3K-type" evidence="10">
    <location>
        <begin position="392"/>
        <end position="540"/>
    </location>
</feature>
<evidence type="ECO:0000259" key="8">
    <source>
        <dbReference type="PROSITE" id="PS50290"/>
    </source>
</evidence>
<dbReference type="SUPFAM" id="SSF48371">
    <property type="entry name" value="ARM repeat"/>
    <property type="match status" value="1"/>
</dbReference>
<accession>A0A8C3SJ80</accession>
<dbReference type="FunFam" id="3.30.1010.10:FF:000001">
    <property type="entry name" value="Phosphatidylinositol 4-phosphate 3-kinase C2 domain-containing subunit beta"/>
    <property type="match status" value="1"/>
</dbReference>
<dbReference type="GO" id="GO:0016477">
    <property type="term" value="P:cell migration"/>
    <property type="evidence" value="ECO:0007669"/>
    <property type="project" value="TreeGrafter"/>
</dbReference>
<organism evidence="11 12">
    <name type="scientific">Chelydra serpentina</name>
    <name type="common">Snapping turtle</name>
    <name type="synonym">Testudo serpentina</name>
    <dbReference type="NCBI Taxonomy" id="8475"/>
    <lineage>
        <taxon>Eukaryota</taxon>
        <taxon>Metazoa</taxon>
        <taxon>Chordata</taxon>
        <taxon>Craniata</taxon>
        <taxon>Vertebrata</taxon>
        <taxon>Euteleostomi</taxon>
        <taxon>Archelosauria</taxon>
        <taxon>Testudinata</taxon>
        <taxon>Testudines</taxon>
        <taxon>Cryptodira</taxon>
        <taxon>Durocryptodira</taxon>
        <taxon>Americhelydia</taxon>
        <taxon>Chelydroidea</taxon>
        <taxon>Chelydridae</taxon>
        <taxon>Chelydra</taxon>
    </lineage>
</organism>
<proteinExistence type="inferred from homology"/>
<comment type="catalytic activity">
    <reaction evidence="4">
        <text>a 1,2-diacyl-sn-glycero-3-phospho-(1D-myo-inositol) + ATP = a 1,2-diacyl-sn-glycero-3-phospho-(1D-myo-inositol-3-phosphate) + ADP + H(+)</text>
        <dbReference type="Rhea" id="RHEA:12709"/>
        <dbReference type="ChEBI" id="CHEBI:15378"/>
        <dbReference type="ChEBI" id="CHEBI:30616"/>
        <dbReference type="ChEBI" id="CHEBI:57880"/>
        <dbReference type="ChEBI" id="CHEBI:58088"/>
        <dbReference type="ChEBI" id="CHEBI:456216"/>
        <dbReference type="EC" id="2.7.1.137"/>
    </reaction>
    <physiologicalReaction direction="left-to-right" evidence="4">
        <dbReference type="Rhea" id="RHEA:12710"/>
    </physiologicalReaction>
</comment>
<evidence type="ECO:0000256" key="5">
    <source>
        <dbReference type="ARBA" id="ARBA00029297"/>
    </source>
</evidence>
<comment type="catalytic activity">
    <reaction evidence="5">
        <text>a 1,2-diacyl-sn-glycero-3-phospho-(1D-myo-inositol 4-phosphate) + ATP = a 1,2-diacyl-sn-glycero-3-phospho-(1D-myo-inositol-3,4-bisphosphate) + ADP + H(+)</text>
        <dbReference type="Rhea" id="RHEA:18373"/>
        <dbReference type="ChEBI" id="CHEBI:15378"/>
        <dbReference type="ChEBI" id="CHEBI:30616"/>
        <dbReference type="ChEBI" id="CHEBI:57658"/>
        <dbReference type="ChEBI" id="CHEBI:58178"/>
        <dbReference type="ChEBI" id="CHEBI:456216"/>
        <dbReference type="EC" id="2.7.1.154"/>
    </reaction>
    <physiologicalReaction direction="left-to-right" evidence="5">
        <dbReference type="Rhea" id="RHEA:18374"/>
    </physiologicalReaction>
</comment>
<dbReference type="SUPFAM" id="SSF49562">
    <property type="entry name" value="C2 domain (Calcium/lipid-binding domain, CaLB)"/>
    <property type="match status" value="2"/>
</dbReference>
<dbReference type="Gene3D" id="2.60.40.150">
    <property type="entry name" value="C2 domain"/>
    <property type="match status" value="2"/>
</dbReference>
<reference evidence="11" key="1">
    <citation type="submission" date="2025-08" db="UniProtKB">
        <authorList>
            <consortium name="Ensembl"/>
        </authorList>
    </citation>
    <scope>IDENTIFICATION</scope>
</reference>
<dbReference type="SMART" id="SM00239">
    <property type="entry name" value="C2"/>
    <property type="match status" value="1"/>
</dbReference>
<protein>
    <submittedName>
        <fullName evidence="11">Phosphatidylinositol-4-phosphate 3-kinase catalytic subunit type 2 gamma</fullName>
    </submittedName>
</protein>
<evidence type="ECO:0000256" key="2">
    <source>
        <dbReference type="ARBA" id="ARBA00022679"/>
    </source>
</evidence>
<dbReference type="Gene3D" id="1.25.40.70">
    <property type="entry name" value="Phosphatidylinositol 3-kinase, accessory domain (PIK)"/>
    <property type="match status" value="1"/>
</dbReference>
<dbReference type="PROSITE" id="PS51545">
    <property type="entry name" value="PIK_HELICAL"/>
    <property type="match status" value="1"/>
</dbReference>
<dbReference type="Pfam" id="PF00792">
    <property type="entry name" value="PI3K_C2"/>
    <property type="match status" value="1"/>
</dbReference>
<dbReference type="Ensembl" id="ENSCSRT00000015194.1">
    <property type="protein sequence ID" value="ENSCSRP00000014575.1"/>
    <property type="gene ID" value="ENSCSRG00000010948.1"/>
</dbReference>
<feature type="domain" description="PX" evidence="7">
    <location>
        <begin position="1112"/>
        <end position="1224"/>
    </location>
</feature>
<evidence type="ECO:0000259" key="7">
    <source>
        <dbReference type="PROSITE" id="PS50195"/>
    </source>
</evidence>